<feature type="region of interest" description="Disordered" evidence="12">
    <location>
        <begin position="289"/>
        <end position="312"/>
    </location>
</feature>
<evidence type="ECO:0000256" key="5">
    <source>
        <dbReference type="ARBA" id="ARBA00022692"/>
    </source>
</evidence>
<protein>
    <submittedName>
        <fullName evidence="14">Uncharacterized protein</fullName>
    </submittedName>
</protein>
<reference evidence="14 15" key="1">
    <citation type="submission" date="2016-08" db="EMBL/GenBank/DDBJ databases">
        <title>A Parts List for Fungal Cellulosomes Revealed by Comparative Genomics.</title>
        <authorList>
            <consortium name="DOE Joint Genome Institute"/>
            <person name="Haitjema C.H."/>
            <person name="Gilmore S.P."/>
            <person name="Henske J.K."/>
            <person name="Solomon K.V."/>
            <person name="De Groot R."/>
            <person name="Kuo A."/>
            <person name="Mondo S.J."/>
            <person name="Salamov A.A."/>
            <person name="Labutti K."/>
            <person name="Zhao Z."/>
            <person name="Chiniquy J."/>
            <person name="Barry K."/>
            <person name="Brewer H.M."/>
            <person name="Purvine S.O."/>
            <person name="Wright A.T."/>
            <person name="Boxma B."/>
            <person name="Van Alen T."/>
            <person name="Hackstein J.H."/>
            <person name="Baker S.E."/>
            <person name="Grigoriev I.V."/>
            <person name="O'Malley M.A."/>
        </authorList>
    </citation>
    <scope>NUCLEOTIDE SEQUENCE [LARGE SCALE GENOMIC DNA]</scope>
    <source>
        <strain evidence="14 15">S4</strain>
    </source>
</reference>
<keyword evidence="8 13" id="KW-1133">Transmembrane helix</keyword>
<evidence type="ECO:0000256" key="7">
    <source>
        <dbReference type="ARBA" id="ARBA00022958"/>
    </source>
</evidence>
<evidence type="ECO:0000313" key="15">
    <source>
        <dbReference type="Proteomes" id="UP000193944"/>
    </source>
</evidence>
<keyword evidence="9" id="KW-0406">Ion transport</keyword>
<keyword evidence="4" id="KW-0633">Potassium transport</keyword>
<dbReference type="GO" id="GO:0005267">
    <property type="term" value="F:potassium channel activity"/>
    <property type="evidence" value="ECO:0007669"/>
    <property type="project" value="UniProtKB-KW"/>
</dbReference>
<keyword evidence="10 13" id="KW-0472">Membrane</keyword>
<proteinExistence type="inferred from homology"/>
<keyword evidence="7" id="KW-0630">Potassium</keyword>
<evidence type="ECO:0000256" key="1">
    <source>
        <dbReference type="ARBA" id="ARBA00004127"/>
    </source>
</evidence>
<keyword evidence="6" id="KW-0631">Potassium channel</keyword>
<keyword evidence="5 13" id="KW-0812">Transmembrane</keyword>
<dbReference type="Proteomes" id="UP000193944">
    <property type="component" value="Unassembled WGS sequence"/>
</dbReference>
<comment type="caution">
    <text evidence="14">The sequence shown here is derived from an EMBL/GenBank/DDBJ whole genome shotgun (WGS) entry which is preliminary data.</text>
</comment>
<feature type="transmembrane region" description="Helical" evidence="13">
    <location>
        <begin position="54"/>
        <end position="78"/>
    </location>
</feature>
<comment type="subcellular location">
    <subcellularLocation>
        <location evidence="1">Endomembrane system</location>
        <topology evidence="1">Multi-pass membrane protein</topology>
    </subcellularLocation>
</comment>
<dbReference type="EMBL" id="MCFG01000042">
    <property type="protein sequence ID" value="ORX85016.1"/>
    <property type="molecule type" value="Genomic_DNA"/>
</dbReference>
<feature type="transmembrane region" description="Helical" evidence="13">
    <location>
        <begin position="23"/>
        <end position="42"/>
    </location>
</feature>
<evidence type="ECO:0000256" key="10">
    <source>
        <dbReference type="ARBA" id="ARBA00023136"/>
    </source>
</evidence>
<evidence type="ECO:0000256" key="4">
    <source>
        <dbReference type="ARBA" id="ARBA00022538"/>
    </source>
</evidence>
<organism evidence="14 15">
    <name type="scientific">Anaeromyces robustus</name>
    <dbReference type="NCBI Taxonomy" id="1754192"/>
    <lineage>
        <taxon>Eukaryota</taxon>
        <taxon>Fungi</taxon>
        <taxon>Fungi incertae sedis</taxon>
        <taxon>Chytridiomycota</taxon>
        <taxon>Chytridiomycota incertae sedis</taxon>
        <taxon>Neocallimastigomycetes</taxon>
        <taxon>Neocallimastigales</taxon>
        <taxon>Neocallimastigaceae</taxon>
        <taxon>Anaeromyces</taxon>
    </lineage>
</organism>
<feature type="transmembrane region" description="Helical" evidence="13">
    <location>
        <begin position="241"/>
        <end position="261"/>
    </location>
</feature>
<evidence type="ECO:0000256" key="13">
    <source>
        <dbReference type="SAM" id="Phobius"/>
    </source>
</evidence>
<evidence type="ECO:0000256" key="8">
    <source>
        <dbReference type="ARBA" id="ARBA00022989"/>
    </source>
</evidence>
<keyword evidence="11" id="KW-0407">Ion channel</keyword>
<dbReference type="GO" id="GO:0016020">
    <property type="term" value="C:membrane"/>
    <property type="evidence" value="ECO:0007669"/>
    <property type="project" value="InterPro"/>
</dbReference>
<evidence type="ECO:0000256" key="2">
    <source>
        <dbReference type="ARBA" id="ARBA00005766"/>
    </source>
</evidence>
<accession>A0A1Y1XI20</accession>
<keyword evidence="3" id="KW-0813">Transport</keyword>
<name>A0A1Y1XI20_9FUNG</name>
<feature type="transmembrane region" description="Helical" evidence="13">
    <location>
        <begin position="207"/>
        <end position="229"/>
    </location>
</feature>
<comment type="similarity">
    <text evidence="2">Belongs to the TMEM38 family.</text>
</comment>
<dbReference type="InterPro" id="IPR007866">
    <property type="entry name" value="TRIC_channel"/>
</dbReference>
<evidence type="ECO:0000256" key="11">
    <source>
        <dbReference type="ARBA" id="ARBA00023303"/>
    </source>
</evidence>
<evidence type="ECO:0000313" key="14">
    <source>
        <dbReference type="EMBL" id="ORX85016.1"/>
    </source>
</evidence>
<keyword evidence="15" id="KW-1185">Reference proteome</keyword>
<sequence length="312" mass="35685">MDYIKPSTLFQAIRLADCNVYPLNWKISFLTFLHAVNGAYIYRKNLLTQNVTRVPFIQGFVSYILMSLGGSLTAGLLIGIPPGWLINDNILPLYFVVYCIFFLDRNAYITKFISKGGIIIEYISAFINATSRTNTLAGLINMIRDYKDPYINNSIVLLLVCGTLSACGGGILDHTFNLSKLEWKYNTPSCLKGENSFSLKATTVATLFYIIVSNPMNNDMVGLFGFIIRLRRAIFGDFTRIQAMTLTWIFFLTIYFIYTYITSKKYSDVPFIPPSFVKIFNMNAMNAKNQEKKEKKEEKKEEKKTEDEKKNE</sequence>
<evidence type="ECO:0000256" key="9">
    <source>
        <dbReference type="ARBA" id="ARBA00023065"/>
    </source>
</evidence>
<gene>
    <name evidence="14" type="ORF">BCR32DRAFT_290970</name>
</gene>
<dbReference type="Pfam" id="PF05197">
    <property type="entry name" value="TRIC"/>
    <property type="match status" value="1"/>
</dbReference>
<evidence type="ECO:0000256" key="12">
    <source>
        <dbReference type="SAM" id="MobiDB-lite"/>
    </source>
</evidence>
<feature type="transmembrane region" description="Helical" evidence="13">
    <location>
        <begin position="84"/>
        <end position="103"/>
    </location>
</feature>
<reference evidence="14 15" key="2">
    <citation type="submission" date="2016-08" db="EMBL/GenBank/DDBJ databases">
        <title>Pervasive Adenine N6-methylation of Active Genes in Fungi.</title>
        <authorList>
            <consortium name="DOE Joint Genome Institute"/>
            <person name="Mondo S.J."/>
            <person name="Dannebaum R.O."/>
            <person name="Kuo R.C."/>
            <person name="Labutti K."/>
            <person name="Haridas S."/>
            <person name="Kuo A."/>
            <person name="Salamov A."/>
            <person name="Ahrendt S.R."/>
            <person name="Lipzen A."/>
            <person name="Sullivan W."/>
            <person name="Andreopoulos W.B."/>
            <person name="Clum A."/>
            <person name="Lindquist E."/>
            <person name="Daum C."/>
            <person name="Ramamoorthy G.K."/>
            <person name="Gryganskyi A."/>
            <person name="Culley D."/>
            <person name="Magnuson J.K."/>
            <person name="James T.Y."/>
            <person name="O'Malley M.A."/>
            <person name="Stajich J.E."/>
            <person name="Spatafora J.W."/>
            <person name="Visel A."/>
            <person name="Grigoriev I.V."/>
        </authorList>
    </citation>
    <scope>NUCLEOTIDE SEQUENCE [LARGE SCALE GENOMIC DNA]</scope>
    <source>
        <strain evidence="14 15">S4</strain>
    </source>
</reference>
<dbReference type="OrthoDB" id="206005at2759"/>
<dbReference type="GO" id="GO:0042802">
    <property type="term" value="F:identical protein binding"/>
    <property type="evidence" value="ECO:0007669"/>
    <property type="project" value="InterPro"/>
</dbReference>
<feature type="transmembrane region" description="Helical" evidence="13">
    <location>
        <begin position="150"/>
        <end position="172"/>
    </location>
</feature>
<dbReference type="GO" id="GO:0012505">
    <property type="term" value="C:endomembrane system"/>
    <property type="evidence" value="ECO:0007669"/>
    <property type="project" value="UniProtKB-SubCell"/>
</dbReference>
<dbReference type="AlphaFoldDB" id="A0A1Y1XI20"/>
<evidence type="ECO:0000256" key="3">
    <source>
        <dbReference type="ARBA" id="ARBA00022448"/>
    </source>
</evidence>
<evidence type="ECO:0000256" key="6">
    <source>
        <dbReference type="ARBA" id="ARBA00022826"/>
    </source>
</evidence>